<feature type="transmembrane region" description="Helical" evidence="1">
    <location>
        <begin position="52"/>
        <end position="73"/>
    </location>
</feature>
<evidence type="ECO:0000256" key="1">
    <source>
        <dbReference type="SAM" id="Phobius"/>
    </source>
</evidence>
<keyword evidence="3" id="KW-1185">Reference proteome</keyword>
<protein>
    <submittedName>
        <fullName evidence="2">15757_t:CDS:1</fullName>
    </submittedName>
</protein>
<proteinExistence type="predicted"/>
<name>A0A9W4T8S2_9GLOM</name>
<dbReference type="EMBL" id="CAMKVN010016729">
    <property type="protein sequence ID" value="CAI2197631.1"/>
    <property type="molecule type" value="Genomic_DNA"/>
</dbReference>
<dbReference type="AlphaFoldDB" id="A0A9W4T8S2"/>
<keyword evidence="1" id="KW-1133">Transmembrane helix</keyword>
<accession>A0A9W4T8S2</accession>
<evidence type="ECO:0000313" key="3">
    <source>
        <dbReference type="Proteomes" id="UP001153678"/>
    </source>
</evidence>
<comment type="caution">
    <text evidence="2">The sequence shown here is derived from an EMBL/GenBank/DDBJ whole genome shotgun (WGS) entry which is preliminary data.</text>
</comment>
<keyword evidence="1" id="KW-0812">Transmembrane</keyword>
<gene>
    <name evidence="2" type="ORF">FWILDA_LOCUS18173</name>
</gene>
<sequence>MQKSNSTVEYLDNTLPNVWTLNGLAEWDNQQVSDEVRKKADELYNDLKERLWVVWVLNFGFAAILNSKTNYFIAAHYRTLDRLGVKHHVHCDTAFSNSPIFVTF</sequence>
<feature type="non-terminal residue" evidence="2">
    <location>
        <position position="104"/>
    </location>
</feature>
<feature type="non-terminal residue" evidence="2">
    <location>
        <position position="1"/>
    </location>
</feature>
<organism evidence="2 3">
    <name type="scientific">Funneliformis geosporum</name>
    <dbReference type="NCBI Taxonomy" id="1117311"/>
    <lineage>
        <taxon>Eukaryota</taxon>
        <taxon>Fungi</taxon>
        <taxon>Fungi incertae sedis</taxon>
        <taxon>Mucoromycota</taxon>
        <taxon>Glomeromycotina</taxon>
        <taxon>Glomeromycetes</taxon>
        <taxon>Glomerales</taxon>
        <taxon>Glomeraceae</taxon>
        <taxon>Funneliformis</taxon>
    </lineage>
</organism>
<keyword evidence="1" id="KW-0472">Membrane</keyword>
<evidence type="ECO:0000313" key="2">
    <source>
        <dbReference type="EMBL" id="CAI2197631.1"/>
    </source>
</evidence>
<reference evidence="2" key="1">
    <citation type="submission" date="2022-08" db="EMBL/GenBank/DDBJ databases">
        <authorList>
            <person name="Kallberg Y."/>
            <person name="Tangrot J."/>
            <person name="Rosling A."/>
        </authorList>
    </citation>
    <scope>NUCLEOTIDE SEQUENCE</scope>
    <source>
        <strain evidence="2">Wild A</strain>
    </source>
</reference>
<dbReference type="Proteomes" id="UP001153678">
    <property type="component" value="Unassembled WGS sequence"/>
</dbReference>